<evidence type="ECO:0000259" key="6">
    <source>
        <dbReference type="SMART" id="SM00093"/>
    </source>
</evidence>
<dbReference type="Gene3D" id="3.30.497.10">
    <property type="entry name" value="Antithrombin, subunit I, domain 2"/>
    <property type="match status" value="1"/>
</dbReference>
<dbReference type="InterPro" id="IPR042185">
    <property type="entry name" value="Serpin_sf_2"/>
</dbReference>
<feature type="chain" id="PRO_5040212815" description="Serpin domain-containing protein" evidence="5">
    <location>
        <begin position="25"/>
        <end position="401"/>
    </location>
</feature>
<accession>A0A9P0H802</accession>
<dbReference type="Pfam" id="PF00079">
    <property type="entry name" value="Serpin"/>
    <property type="match status" value="1"/>
</dbReference>
<dbReference type="PANTHER" id="PTHR11461:SF211">
    <property type="entry name" value="GH10112P-RELATED"/>
    <property type="match status" value="1"/>
</dbReference>
<name>A0A9P0H802_NEZVI</name>
<keyword evidence="2" id="KW-0646">Protease inhibitor</keyword>
<dbReference type="CDD" id="cd00172">
    <property type="entry name" value="serpin"/>
    <property type="match status" value="1"/>
</dbReference>
<evidence type="ECO:0000313" key="8">
    <source>
        <dbReference type="Proteomes" id="UP001152798"/>
    </source>
</evidence>
<dbReference type="InterPro" id="IPR023796">
    <property type="entry name" value="Serpin_dom"/>
</dbReference>
<dbReference type="AlphaFoldDB" id="A0A9P0H802"/>
<feature type="signal peptide" evidence="5">
    <location>
        <begin position="1"/>
        <end position="24"/>
    </location>
</feature>
<dbReference type="EMBL" id="OV725079">
    <property type="protein sequence ID" value="CAH1397098.1"/>
    <property type="molecule type" value="Genomic_DNA"/>
</dbReference>
<protein>
    <recommendedName>
        <fullName evidence="6">Serpin domain-containing protein</fullName>
    </recommendedName>
</protein>
<evidence type="ECO:0000256" key="4">
    <source>
        <dbReference type="RuleBase" id="RU000411"/>
    </source>
</evidence>
<dbReference type="OrthoDB" id="671595at2759"/>
<keyword evidence="3" id="KW-0722">Serine protease inhibitor</keyword>
<proteinExistence type="inferred from homology"/>
<sequence length="401" mass="45612">MMAFLNPTFISAYLIILLFGCAESEAPNILKFNEVTNKFAWNLYKEVKQPSENTILSPISLQLLLDILLQGANGTTAAEIARVLQHEADDKTILNAYKNFLEDLDHKDKTTEFKTATAIAVDQSFPLSEVDRMNQHLNQYFKTDIKKYDFKENPKNSSDMINAWVKDHTEGEIETLLPEGSIDSSTEMVMVSGTVFKGEWKHKFNKKNTVVERFHITRNESRSVNMMGLTGGRFRYLWNSDHELQIVELPYKEKEFRMIIILPDNGLAELERKFTYEDLSELINSIKETSVDVFLPRFKIKKSVDLVNGLKKMGMLTAFSRYADFSKMTNSSISVSKVMQKAMIVVKEKGTRAAAGSGITLTAKALPPQMVCNSPFLYIIFKGDTILFIGSFLKPPHKINR</sequence>
<dbReference type="SUPFAM" id="SSF56574">
    <property type="entry name" value="Serpins"/>
    <property type="match status" value="1"/>
</dbReference>
<reference evidence="7" key="1">
    <citation type="submission" date="2022-01" db="EMBL/GenBank/DDBJ databases">
        <authorList>
            <person name="King R."/>
        </authorList>
    </citation>
    <scope>NUCLEOTIDE SEQUENCE</scope>
</reference>
<dbReference type="GO" id="GO:0005615">
    <property type="term" value="C:extracellular space"/>
    <property type="evidence" value="ECO:0007669"/>
    <property type="project" value="InterPro"/>
</dbReference>
<dbReference type="PROSITE" id="PS00284">
    <property type="entry name" value="SERPIN"/>
    <property type="match status" value="1"/>
</dbReference>
<dbReference type="InterPro" id="IPR036186">
    <property type="entry name" value="Serpin_sf"/>
</dbReference>
<comment type="similarity">
    <text evidence="1 4">Belongs to the serpin family.</text>
</comment>
<dbReference type="InterPro" id="IPR042178">
    <property type="entry name" value="Serpin_sf_1"/>
</dbReference>
<evidence type="ECO:0000256" key="1">
    <source>
        <dbReference type="ARBA" id="ARBA00009500"/>
    </source>
</evidence>
<gene>
    <name evidence="7" type="ORF">NEZAVI_LOCUS7017</name>
</gene>
<keyword evidence="8" id="KW-1185">Reference proteome</keyword>
<evidence type="ECO:0000256" key="5">
    <source>
        <dbReference type="SAM" id="SignalP"/>
    </source>
</evidence>
<dbReference type="InterPro" id="IPR023795">
    <property type="entry name" value="Serpin_CS"/>
</dbReference>
<evidence type="ECO:0000256" key="2">
    <source>
        <dbReference type="ARBA" id="ARBA00022690"/>
    </source>
</evidence>
<feature type="domain" description="Serpin" evidence="6">
    <location>
        <begin position="41"/>
        <end position="395"/>
    </location>
</feature>
<dbReference type="SMART" id="SM00093">
    <property type="entry name" value="SERPIN"/>
    <property type="match status" value="1"/>
</dbReference>
<keyword evidence="5" id="KW-0732">Signal</keyword>
<dbReference type="PANTHER" id="PTHR11461">
    <property type="entry name" value="SERINE PROTEASE INHIBITOR, SERPIN"/>
    <property type="match status" value="1"/>
</dbReference>
<dbReference type="InterPro" id="IPR000215">
    <property type="entry name" value="Serpin_fam"/>
</dbReference>
<dbReference type="Gene3D" id="2.30.39.10">
    <property type="entry name" value="Alpha-1-antitrypsin, domain 1"/>
    <property type="match status" value="1"/>
</dbReference>
<dbReference type="GO" id="GO:0004867">
    <property type="term" value="F:serine-type endopeptidase inhibitor activity"/>
    <property type="evidence" value="ECO:0007669"/>
    <property type="project" value="UniProtKB-KW"/>
</dbReference>
<evidence type="ECO:0000313" key="7">
    <source>
        <dbReference type="EMBL" id="CAH1397098.1"/>
    </source>
</evidence>
<dbReference type="Proteomes" id="UP001152798">
    <property type="component" value="Chromosome 3"/>
</dbReference>
<organism evidence="7 8">
    <name type="scientific">Nezara viridula</name>
    <name type="common">Southern green stink bug</name>
    <name type="synonym">Cimex viridulus</name>
    <dbReference type="NCBI Taxonomy" id="85310"/>
    <lineage>
        <taxon>Eukaryota</taxon>
        <taxon>Metazoa</taxon>
        <taxon>Ecdysozoa</taxon>
        <taxon>Arthropoda</taxon>
        <taxon>Hexapoda</taxon>
        <taxon>Insecta</taxon>
        <taxon>Pterygota</taxon>
        <taxon>Neoptera</taxon>
        <taxon>Paraneoptera</taxon>
        <taxon>Hemiptera</taxon>
        <taxon>Heteroptera</taxon>
        <taxon>Panheteroptera</taxon>
        <taxon>Pentatomomorpha</taxon>
        <taxon>Pentatomoidea</taxon>
        <taxon>Pentatomidae</taxon>
        <taxon>Pentatominae</taxon>
        <taxon>Nezara</taxon>
    </lineage>
</organism>
<evidence type="ECO:0000256" key="3">
    <source>
        <dbReference type="ARBA" id="ARBA00022900"/>
    </source>
</evidence>